<reference evidence="1" key="1">
    <citation type="submission" date="2023-03" db="EMBL/GenBank/DDBJ databases">
        <title>Massive genome expansion in bonnet fungi (Mycena s.s.) driven by repeated elements and novel gene families across ecological guilds.</title>
        <authorList>
            <consortium name="Lawrence Berkeley National Laboratory"/>
            <person name="Harder C.B."/>
            <person name="Miyauchi S."/>
            <person name="Viragh M."/>
            <person name="Kuo A."/>
            <person name="Thoen E."/>
            <person name="Andreopoulos B."/>
            <person name="Lu D."/>
            <person name="Skrede I."/>
            <person name="Drula E."/>
            <person name="Henrissat B."/>
            <person name="Morin E."/>
            <person name="Kohler A."/>
            <person name="Barry K."/>
            <person name="LaButti K."/>
            <person name="Morin E."/>
            <person name="Salamov A."/>
            <person name="Lipzen A."/>
            <person name="Mereny Z."/>
            <person name="Hegedus B."/>
            <person name="Baldrian P."/>
            <person name="Stursova M."/>
            <person name="Weitz H."/>
            <person name="Taylor A."/>
            <person name="Grigoriev I.V."/>
            <person name="Nagy L.G."/>
            <person name="Martin F."/>
            <person name="Kauserud H."/>
        </authorList>
    </citation>
    <scope>NUCLEOTIDE SEQUENCE</scope>
    <source>
        <strain evidence="1">CBHHK188m</strain>
    </source>
</reference>
<dbReference type="Gene3D" id="3.50.50.60">
    <property type="entry name" value="FAD/NAD(P)-binding domain"/>
    <property type="match status" value="1"/>
</dbReference>
<proteinExistence type="predicted"/>
<comment type="caution">
    <text evidence="1">The sequence shown here is derived from an EMBL/GenBank/DDBJ whole genome shotgun (WGS) entry which is preliminary data.</text>
</comment>
<evidence type="ECO:0000313" key="2">
    <source>
        <dbReference type="Proteomes" id="UP001215280"/>
    </source>
</evidence>
<evidence type="ECO:0000313" key="1">
    <source>
        <dbReference type="EMBL" id="KAJ7749322.1"/>
    </source>
</evidence>
<dbReference type="AlphaFoldDB" id="A0AAD7N7V6"/>
<dbReference type="EMBL" id="JARJLG010000086">
    <property type="protein sequence ID" value="KAJ7749322.1"/>
    <property type="molecule type" value="Genomic_DNA"/>
</dbReference>
<gene>
    <name evidence="1" type="ORF">DFH07DRAFT_557799</name>
</gene>
<accession>A0AAD7N7V6</accession>
<name>A0AAD7N7V6_9AGAR</name>
<dbReference type="Proteomes" id="UP001215280">
    <property type="component" value="Unassembled WGS sequence"/>
</dbReference>
<organism evidence="1 2">
    <name type="scientific">Mycena maculata</name>
    <dbReference type="NCBI Taxonomy" id="230809"/>
    <lineage>
        <taxon>Eukaryota</taxon>
        <taxon>Fungi</taxon>
        <taxon>Dikarya</taxon>
        <taxon>Basidiomycota</taxon>
        <taxon>Agaricomycotina</taxon>
        <taxon>Agaricomycetes</taxon>
        <taxon>Agaricomycetidae</taxon>
        <taxon>Agaricales</taxon>
        <taxon>Marasmiineae</taxon>
        <taxon>Mycenaceae</taxon>
        <taxon>Mycena</taxon>
    </lineage>
</organism>
<keyword evidence="2" id="KW-1185">Reference proteome</keyword>
<protein>
    <submittedName>
        <fullName evidence="1">Uncharacterized protein</fullName>
    </submittedName>
</protein>
<sequence>MALTGDSVHPGCSCSSVGVGRVFFPIILRGKRPFMSSNKFPVVVCTGYRTRMARINTSLVCDTATNSVKIVRRYTRCINNHLWVLPLNLPLMSRWGRPSRPYYGSPNTTSRLEYPQNPPLHTFKPSAEPELPLRHGHSESILGLNDDFDAAAPAAESVQITAYDPTGTRKRQGIRVIRTRRRYTHSTPSQCGGVTVSQAELEGILRDRLVELGYYRKTLVGIAQDANKLTASVKLSDGRTETVEGTFLVATARKCGRDGHSVVSRGNVRYAGRHFGSETTHHHSQGWSDHPLSRFVRSSSTMRSFDSLWDLFSHLGPASTSPT</sequence>
<dbReference type="InterPro" id="IPR036188">
    <property type="entry name" value="FAD/NAD-bd_sf"/>
</dbReference>